<keyword evidence="2" id="KW-0804">Transcription</keyword>
<dbReference type="PANTHER" id="PTHR34580:SF3">
    <property type="entry name" value="PROTEIN PAFB"/>
    <property type="match status" value="1"/>
</dbReference>
<organism evidence="5 6">
    <name type="scientific">Actinomadura nitritigenes</name>
    <dbReference type="NCBI Taxonomy" id="134602"/>
    <lineage>
        <taxon>Bacteria</taxon>
        <taxon>Bacillati</taxon>
        <taxon>Actinomycetota</taxon>
        <taxon>Actinomycetes</taxon>
        <taxon>Streptosporangiales</taxon>
        <taxon>Thermomonosporaceae</taxon>
        <taxon>Actinomadura</taxon>
    </lineage>
</organism>
<feature type="compositionally biased region" description="Polar residues" evidence="3">
    <location>
        <begin position="348"/>
        <end position="365"/>
    </location>
</feature>
<dbReference type="InterPro" id="IPR036388">
    <property type="entry name" value="WH-like_DNA-bd_sf"/>
</dbReference>
<dbReference type="InterPro" id="IPR001034">
    <property type="entry name" value="DeoR_HTH"/>
</dbReference>
<evidence type="ECO:0000256" key="2">
    <source>
        <dbReference type="ARBA" id="ARBA00023163"/>
    </source>
</evidence>
<sequence>MLETSARLLALLSLLQSRPSWPGSELAERLGVSGRTIRTDIARLRELGYPVDATRGTIGSYRLGAGAKLPPLLLDDEEAVAIAIGLRAATGISGIQDSSARALAKLEQVLPHRLRRQVAAIHQSTSQGPHNTGSNVEDPEVDAAVLAQIAEAVRDRERFRFEYNPGPDDRPGELPSGTAATSGPKLVEPYRLVSWARRWYLVGRDPRTGAWAAFRVDWITPRMPTRHVFTPTPLPGLDYTGFVLRDVASTGWKVHARITVFASAQEVLSRINATVGVVESVSDERCVLVTGADSLETIAVYIGMLGLDFEVTGPPGLIDHLAVLGERYLRAISRMGKGHAKPADNDLQMPNASPSGPRLNSTTCDPSGEDPSSRA</sequence>
<dbReference type="Pfam" id="PF08279">
    <property type="entry name" value="HTH_11"/>
    <property type="match status" value="1"/>
</dbReference>
<dbReference type="Proteomes" id="UP000666915">
    <property type="component" value="Unassembled WGS sequence"/>
</dbReference>
<feature type="region of interest" description="Disordered" evidence="3">
    <location>
        <begin position="162"/>
        <end position="182"/>
    </location>
</feature>
<dbReference type="PROSITE" id="PS52050">
    <property type="entry name" value="WYL"/>
    <property type="match status" value="1"/>
</dbReference>
<proteinExistence type="predicted"/>
<feature type="domain" description="HTH deoR-type" evidence="4">
    <location>
        <begin position="4"/>
        <end position="59"/>
    </location>
</feature>
<feature type="compositionally biased region" description="Basic and acidic residues" evidence="3">
    <location>
        <begin position="162"/>
        <end position="172"/>
    </location>
</feature>
<dbReference type="Pfam" id="PF25583">
    <property type="entry name" value="WCX"/>
    <property type="match status" value="1"/>
</dbReference>
<evidence type="ECO:0000313" key="6">
    <source>
        <dbReference type="Proteomes" id="UP000666915"/>
    </source>
</evidence>
<dbReference type="InterPro" id="IPR057727">
    <property type="entry name" value="WCX_dom"/>
</dbReference>
<dbReference type="RefSeq" id="WP_208272132.1">
    <property type="nucleotide sequence ID" value="NZ_BAAAGM010000086.1"/>
</dbReference>
<dbReference type="InterPro" id="IPR013196">
    <property type="entry name" value="HTH_11"/>
</dbReference>
<name>A0ABS3RCC8_9ACTN</name>
<protein>
    <submittedName>
        <fullName evidence="5">WYL domain-containing protein</fullName>
    </submittedName>
</protein>
<feature type="region of interest" description="Disordered" evidence="3">
    <location>
        <begin position="339"/>
        <end position="375"/>
    </location>
</feature>
<dbReference type="EMBL" id="JAGEOK010000037">
    <property type="protein sequence ID" value="MBO2443821.1"/>
    <property type="molecule type" value="Genomic_DNA"/>
</dbReference>
<keyword evidence="1" id="KW-0805">Transcription regulation</keyword>
<dbReference type="InterPro" id="IPR026881">
    <property type="entry name" value="WYL_dom"/>
</dbReference>
<dbReference type="Pfam" id="PF13280">
    <property type="entry name" value="WYL"/>
    <property type="match status" value="1"/>
</dbReference>
<keyword evidence="6" id="KW-1185">Reference proteome</keyword>
<dbReference type="SUPFAM" id="SSF46785">
    <property type="entry name" value="Winged helix' DNA-binding domain"/>
    <property type="match status" value="1"/>
</dbReference>
<comment type="caution">
    <text evidence="5">The sequence shown here is derived from an EMBL/GenBank/DDBJ whole genome shotgun (WGS) entry which is preliminary data.</text>
</comment>
<dbReference type="InterPro" id="IPR036390">
    <property type="entry name" value="WH_DNA-bd_sf"/>
</dbReference>
<dbReference type="PROSITE" id="PS51000">
    <property type="entry name" value="HTH_DEOR_2"/>
    <property type="match status" value="1"/>
</dbReference>
<gene>
    <name evidence="5" type="ORF">J4557_40485</name>
</gene>
<dbReference type="Gene3D" id="1.10.10.10">
    <property type="entry name" value="Winged helix-like DNA-binding domain superfamily/Winged helix DNA-binding domain"/>
    <property type="match status" value="1"/>
</dbReference>
<reference evidence="5 6" key="1">
    <citation type="submission" date="2021-03" db="EMBL/GenBank/DDBJ databases">
        <authorList>
            <person name="Kanchanasin P."/>
            <person name="Saeng-In P."/>
            <person name="Phongsopitanun W."/>
            <person name="Yuki M."/>
            <person name="Kudo T."/>
            <person name="Ohkuma M."/>
            <person name="Tanasupawat S."/>
        </authorList>
    </citation>
    <scope>NUCLEOTIDE SEQUENCE [LARGE SCALE GENOMIC DNA]</scope>
    <source>
        <strain evidence="5 6">L46</strain>
    </source>
</reference>
<dbReference type="PANTHER" id="PTHR34580">
    <property type="match status" value="1"/>
</dbReference>
<evidence type="ECO:0000313" key="5">
    <source>
        <dbReference type="EMBL" id="MBO2443821.1"/>
    </source>
</evidence>
<accession>A0ABS3RCC8</accession>
<evidence type="ECO:0000259" key="4">
    <source>
        <dbReference type="PROSITE" id="PS51000"/>
    </source>
</evidence>
<dbReference type="InterPro" id="IPR051534">
    <property type="entry name" value="CBASS_pafABC_assoc_protein"/>
</dbReference>
<evidence type="ECO:0000256" key="1">
    <source>
        <dbReference type="ARBA" id="ARBA00023015"/>
    </source>
</evidence>
<evidence type="ECO:0000256" key="3">
    <source>
        <dbReference type="SAM" id="MobiDB-lite"/>
    </source>
</evidence>